<comment type="caution">
    <text evidence="1">The sequence shown here is derived from an EMBL/GenBank/DDBJ whole genome shotgun (WGS) entry which is preliminary data.</text>
</comment>
<name>A0ABP0HEZ8_9DINO</name>
<evidence type="ECO:0000313" key="2">
    <source>
        <dbReference type="Proteomes" id="UP001642464"/>
    </source>
</evidence>
<organism evidence="1 2">
    <name type="scientific">Durusdinium trenchii</name>
    <dbReference type="NCBI Taxonomy" id="1381693"/>
    <lineage>
        <taxon>Eukaryota</taxon>
        <taxon>Sar</taxon>
        <taxon>Alveolata</taxon>
        <taxon>Dinophyceae</taxon>
        <taxon>Suessiales</taxon>
        <taxon>Symbiodiniaceae</taxon>
        <taxon>Durusdinium</taxon>
    </lineage>
</organism>
<reference evidence="1 2" key="1">
    <citation type="submission" date="2024-02" db="EMBL/GenBank/DDBJ databases">
        <authorList>
            <person name="Chen Y."/>
            <person name="Shah S."/>
            <person name="Dougan E. K."/>
            <person name="Thang M."/>
            <person name="Chan C."/>
        </authorList>
    </citation>
    <scope>NUCLEOTIDE SEQUENCE [LARGE SCALE GENOMIC DNA]</scope>
</reference>
<evidence type="ECO:0008006" key="3">
    <source>
        <dbReference type="Google" id="ProtNLM"/>
    </source>
</evidence>
<accession>A0ABP0HEZ8</accession>
<protein>
    <recommendedName>
        <fullName evidence="3">C3H1-type domain-containing protein</fullName>
    </recommendedName>
</protein>
<proteinExistence type="predicted"/>
<sequence>MELTGNAIQFGRWSDKELSVEKTEHGHRLKPVEISIPASEDDLNSYPPEAVQVRNTFIHVSSPGQLAPAMASCPARQVGKIRELWQDDDSQSASSSSKMVICLEDSLFPTMPGTPEQIGILDTRQVWDTPDWSCGKAPPVLPPSEPAPGTVELPSIGSRGHSAGDCKPCAFMYAKGCKNGALCAFCHLCDRLEKKRRQKAKKMMYTAGA</sequence>
<dbReference type="EMBL" id="CAXAMM010000758">
    <property type="protein sequence ID" value="CAK8988786.1"/>
    <property type="molecule type" value="Genomic_DNA"/>
</dbReference>
<keyword evidence="2" id="KW-1185">Reference proteome</keyword>
<gene>
    <name evidence="1" type="ORF">SCF082_LOCUS1530</name>
</gene>
<dbReference type="Proteomes" id="UP001642464">
    <property type="component" value="Unassembled WGS sequence"/>
</dbReference>
<evidence type="ECO:0000313" key="1">
    <source>
        <dbReference type="EMBL" id="CAK8988786.1"/>
    </source>
</evidence>